<evidence type="ECO:0000256" key="2">
    <source>
        <dbReference type="SAM" id="SignalP"/>
    </source>
</evidence>
<proteinExistence type="predicted"/>
<protein>
    <recommendedName>
        <fullName evidence="5">DUF4148 domain-containing protein</fullName>
    </recommendedName>
</protein>
<evidence type="ECO:0000256" key="1">
    <source>
        <dbReference type="SAM" id="MobiDB-lite"/>
    </source>
</evidence>
<dbReference type="EMBL" id="LT629750">
    <property type="protein sequence ID" value="SDS08532.1"/>
    <property type="molecule type" value="Genomic_DNA"/>
</dbReference>
<name>A0A1H1PBD9_9BRAD</name>
<feature type="compositionally biased region" description="Basic and acidic residues" evidence="1">
    <location>
        <begin position="38"/>
        <end position="48"/>
    </location>
</feature>
<feature type="signal peptide" evidence="2">
    <location>
        <begin position="1"/>
        <end position="19"/>
    </location>
</feature>
<sequence length="96" mass="10331">MRVFRAVAIIALLTVPAYAQDHVQRYGEQDKIKSLQQLQDDKDADSAYKRSLGNIPDKGPTDPWGNARSADAPKTVAKPAAKNAPAKPTKTGSNAN</sequence>
<feature type="region of interest" description="Disordered" evidence="1">
    <location>
        <begin position="38"/>
        <end position="96"/>
    </location>
</feature>
<evidence type="ECO:0000313" key="3">
    <source>
        <dbReference type="EMBL" id="SDS08532.1"/>
    </source>
</evidence>
<feature type="chain" id="PRO_5009256425" description="DUF4148 domain-containing protein" evidence="2">
    <location>
        <begin position="20"/>
        <end position="96"/>
    </location>
</feature>
<organism evidence="3 4">
    <name type="scientific">Bradyrhizobium canariense</name>
    <dbReference type="NCBI Taxonomy" id="255045"/>
    <lineage>
        <taxon>Bacteria</taxon>
        <taxon>Pseudomonadati</taxon>
        <taxon>Pseudomonadota</taxon>
        <taxon>Alphaproteobacteria</taxon>
        <taxon>Hyphomicrobiales</taxon>
        <taxon>Nitrobacteraceae</taxon>
        <taxon>Bradyrhizobium</taxon>
    </lineage>
</organism>
<dbReference type="AlphaFoldDB" id="A0A1H1PBD9"/>
<feature type="compositionally biased region" description="Low complexity" evidence="1">
    <location>
        <begin position="70"/>
        <end position="96"/>
    </location>
</feature>
<accession>A0A1H1PBD9</accession>
<dbReference type="RefSeq" id="WP_174556524.1">
    <property type="nucleotide sequence ID" value="NZ_LT629750.1"/>
</dbReference>
<keyword evidence="4" id="KW-1185">Reference proteome</keyword>
<gene>
    <name evidence="3" type="ORF">SAMN05444158_0955</name>
</gene>
<keyword evidence="2" id="KW-0732">Signal</keyword>
<evidence type="ECO:0008006" key="5">
    <source>
        <dbReference type="Google" id="ProtNLM"/>
    </source>
</evidence>
<dbReference type="Proteomes" id="UP000243904">
    <property type="component" value="Chromosome I"/>
</dbReference>
<reference evidence="4" key="1">
    <citation type="submission" date="2016-10" db="EMBL/GenBank/DDBJ databases">
        <authorList>
            <person name="Varghese N."/>
            <person name="Submissions S."/>
        </authorList>
    </citation>
    <scope>NUCLEOTIDE SEQUENCE [LARGE SCALE GENOMIC DNA]</scope>
    <source>
        <strain evidence="4">GAS369</strain>
    </source>
</reference>
<evidence type="ECO:0000313" key="4">
    <source>
        <dbReference type="Proteomes" id="UP000243904"/>
    </source>
</evidence>